<dbReference type="Proteomes" id="UP000286038">
    <property type="component" value="Unassembled WGS sequence"/>
</dbReference>
<reference evidence="1 2" key="1">
    <citation type="submission" date="2018-08" db="EMBL/GenBank/DDBJ databases">
        <title>A genome reference for cultivated species of the human gut microbiota.</title>
        <authorList>
            <person name="Zou Y."/>
            <person name="Xue W."/>
            <person name="Luo G."/>
        </authorList>
    </citation>
    <scope>NUCLEOTIDE SEQUENCE [LARGE SCALE GENOMIC DNA]</scope>
    <source>
        <strain evidence="1 2">AF34-33</strain>
    </source>
</reference>
<evidence type="ECO:0000313" key="2">
    <source>
        <dbReference type="Proteomes" id="UP000286038"/>
    </source>
</evidence>
<dbReference type="Pfam" id="PF12686">
    <property type="entry name" value="DUF3800"/>
    <property type="match status" value="1"/>
</dbReference>
<organism evidence="1 2">
    <name type="scientific">Butyricimonas virosa</name>
    <dbReference type="NCBI Taxonomy" id="544645"/>
    <lineage>
        <taxon>Bacteria</taxon>
        <taxon>Pseudomonadati</taxon>
        <taxon>Bacteroidota</taxon>
        <taxon>Bacteroidia</taxon>
        <taxon>Bacteroidales</taxon>
        <taxon>Odoribacteraceae</taxon>
        <taxon>Butyricimonas</taxon>
    </lineage>
</organism>
<evidence type="ECO:0008006" key="3">
    <source>
        <dbReference type="Google" id="ProtNLM"/>
    </source>
</evidence>
<accession>A0A415QFF3</accession>
<gene>
    <name evidence="1" type="ORF">DWZ68_13265</name>
</gene>
<evidence type="ECO:0000313" key="1">
    <source>
        <dbReference type="EMBL" id="RHM41584.1"/>
    </source>
</evidence>
<proteinExistence type="predicted"/>
<dbReference type="AlphaFoldDB" id="A0A415QFF3"/>
<comment type="caution">
    <text evidence="1">The sequence shown here is derived from an EMBL/GenBank/DDBJ whole genome shotgun (WGS) entry which is preliminary data.</text>
</comment>
<dbReference type="InterPro" id="IPR024524">
    <property type="entry name" value="DUF3800"/>
</dbReference>
<sequence>MTMKDVYYYIDETGTLESLFSEKDRFFVITCCITDSPENIRSSLNELKMTIEDDPYFAPQLKKFKNDGFHATVNHFDIRARYYSKLHSLNFRAYSVVIDKSFSQFKDLLSRGRAYYDVLYVLLYKRILSNRQLRNVMIFEEYGSKPYNHLEKIKQMIEEICQKIERDHDVYPTIEIYVHDKTDIVLSIVDYMNYVLFQMLLPKPPEKMVENFSLIEPKIGLLNSFFAKKFFSETNRINFDDIKLGQK</sequence>
<dbReference type="EMBL" id="QRPV01000019">
    <property type="protein sequence ID" value="RHM41584.1"/>
    <property type="molecule type" value="Genomic_DNA"/>
</dbReference>
<protein>
    <recommendedName>
        <fullName evidence="3">DUF3800 domain-containing protein</fullName>
    </recommendedName>
</protein>
<name>A0A415QFF3_9BACT</name>